<dbReference type="EMBL" id="CM037621">
    <property type="protein sequence ID" value="KAH8001358.1"/>
    <property type="molecule type" value="Genomic_DNA"/>
</dbReference>
<reference evidence="1" key="1">
    <citation type="submission" date="2021-08" db="EMBL/GenBank/DDBJ databases">
        <title>The first chromosome-level gecko genome reveals the dynamic sex chromosomes of Neotropical dwarf geckos (Sphaerodactylidae: Sphaerodactylus).</title>
        <authorList>
            <person name="Pinto B.J."/>
            <person name="Keating S.E."/>
            <person name="Gamble T."/>
        </authorList>
    </citation>
    <scope>NUCLEOTIDE SEQUENCE</scope>
    <source>
        <strain evidence="1">TG3544</strain>
    </source>
</reference>
<protein>
    <submittedName>
        <fullName evidence="1">Uncharacterized protein</fullName>
    </submittedName>
</protein>
<evidence type="ECO:0000313" key="2">
    <source>
        <dbReference type="Proteomes" id="UP000827872"/>
    </source>
</evidence>
<keyword evidence="2" id="KW-1185">Reference proteome</keyword>
<evidence type="ECO:0000313" key="1">
    <source>
        <dbReference type="EMBL" id="KAH8001358.1"/>
    </source>
</evidence>
<accession>A0ACB8F8N8</accession>
<sequence>MVQMDLDEEQQHLQDTQAAEGLLLMEVPHGTEATGTVLDSAVKSGMGPVAEVETESEEGSSSTGHDSPYSATPSGDGTLVTDVCRPTKA</sequence>
<comment type="caution">
    <text evidence="1">The sequence shown here is derived from an EMBL/GenBank/DDBJ whole genome shotgun (WGS) entry which is preliminary data.</text>
</comment>
<gene>
    <name evidence="1" type="ORF">K3G42_004846</name>
</gene>
<name>A0ACB8F8N8_9SAUR</name>
<proteinExistence type="predicted"/>
<organism evidence="1 2">
    <name type="scientific">Sphaerodactylus townsendi</name>
    <dbReference type="NCBI Taxonomy" id="933632"/>
    <lineage>
        <taxon>Eukaryota</taxon>
        <taxon>Metazoa</taxon>
        <taxon>Chordata</taxon>
        <taxon>Craniata</taxon>
        <taxon>Vertebrata</taxon>
        <taxon>Euteleostomi</taxon>
        <taxon>Lepidosauria</taxon>
        <taxon>Squamata</taxon>
        <taxon>Bifurcata</taxon>
        <taxon>Gekkota</taxon>
        <taxon>Sphaerodactylidae</taxon>
        <taxon>Sphaerodactylus</taxon>
    </lineage>
</organism>
<dbReference type="Proteomes" id="UP000827872">
    <property type="component" value="Linkage Group LG08"/>
</dbReference>